<feature type="non-terminal residue" evidence="2">
    <location>
        <position position="1"/>
    </location>
</feature>
<feature type="region of interest" description="Disordered" evidence="1">
    <location>
        <begin position="81"/>
        <end position="114"/>
    </location>
</feature>
<comment type="caution">
    <text evidence="2">The sequence shown here is derived from an EMBL/GenBank/DDBJ whole genome shotgun (WGS) entry which is preliminary data.</text>
</comment>
<evidence type="ECO:0000313" key="2">
    <source>
        <dbReference type="EMBL" id="KAL3369002.1"/>
    </source>
</evidence>
<evidence type="ECO:0000256" key="1">
    <source>
        <dbReference type="SAM" id="MobiDB-lite"/>
    </source>
</evidence>
<sequence length="156" mass="16955">KKPYHSSIFSSSHLSLRAASPPLFSRCSSGEIIHLRRELPLSRRLFPLAPLFFSSFFRRGKQLGASSKSSKAAAPPFPLSFSAKPVAPTNQQLQPTPAARRTSNQANSGQQLSEMAAAPPLSLFPASNKTSNSCSRREFWSAAIAPLDKACLEEKL</sequence>
<evidence type="ECO:0000313" key="3">
    <source>
        <dbReference type="Proteomes" id="UP001627284"/>
    </source>
</evidence>
<dbReference type="AlphaFoldDB" id="A0ABD2UNC2"/>
<accession>A0ABD2UNC2</accession>
<proteinExistence type="predicted"/>
<organism evidence="2 3">
    <name type="scientific">Solanum stoloniferum</name>
    <dbReference type="NCBI Taxonomy" id="62892"/>
    <lineage>
        <taxon>Eukaryota</taxon>
        <taxon>Viridiplantae</taxon>
        <taxon>Streptophyta</taxon>
        <taxon>Embryophyta</taxon>
        <taxon>Tracheophyta</taxon>
        <taxon>Spermatophyta</taxon>
        <taxon>Magnoliopsida</taxon>
        <taxon>eudicotyledons</taxon>
        <taxon>Gunneridae</taxon>
        <taxon>Pentapetalae</taxon>
        <taxon>asterids</taxon>
        <taxon>lamiids</taxon>
        <taxon>Solanales</taxon>
        <taxon>Solanaceae</taxon>
        <taxon>Solanoideae</taxon>
        <taxon>Solaneae</taxon>
        <taxon>Solanum</taxon>
    </lineage>
</organism>
<gene>
    <name evidence="2" type="ORF">AABB24_009679</name>
</gene>
<keyword evidence="3" id="KW-1185">Reference proteome</keyword>
<protein>
    <submittedName>
        <fullName evidence="2">Uncharacterized protein</fullName>
    </submittedName>
</protein>
<reference evidence="2 3" key="1">
    <citation type="submission" date="2024-05" db="EMBL/GenBank/DDBJ databases">
        <title>De novo assembly of an allotetraploid wild potato.</title>
        <authorList>
            <person name="Hosaka A.J."/>
        </authorList>
    </citation>
    <scope>NUCLEOTIDE SEQUENCE [LARGE SCALE GENOMIC DNA]</scope>
    <source>
        <tissue evidence="2">Young leaves</tissue>
    </source>
</reference>
<dbReference type="Proteomes" id="UP001627284">
    <property type="component" value="Unassembled WGS sequence"/>
</dbReference>
<name>A0ABD2UNC2_9SOLN</name>
<feature type="compositionally biased region" description="Polar residues" evidence="1">
    <location>
        <begin position="88"/>
        <end position="113"/>
    </location>
</feature>
<dbReference type="EMBL" id="JBJKTR010000005">
    <property type="protein sequence ID" value="KAL3369002.1"/>
    <property type="molecule type" value="Genomic_DNA"/>
</dbReference>